<evidence type="ECO:0000256" key="2">
    <source>
        <dbReference type="ARBA" id="ARBA00022676"/>
    </source>
</evidence>
<evidence type="ECO:0000313" key="5">
    <source>
        <dbReference type="EMBL" id="UGS38339.1"/>
    </source>
</evidence>
<gene>
    <name evidence="5" type="ORF">DSM104329_04763</name>
</gene>
<organism evidence="5 6">
    <name type="scientific">Capillimicrobium parvum</name>
    <dbReference type="NCBI Taxonomy" id="2884022"/>
    <lineage>
        <taxon>Bacteria</taxon>
        <taxon>Bacillati</taxon>
        <taxon>Actinomycetota</taxon>
        <taxon>Thermoleophilia</taxon>
        <taxon>Solirubrobacterales</taxon>
        <taxon>Capillimicrobiaceae</taxon>
        <taxon>Capillimicrobium</taxon>
    </lineage>
</organism>
<dbReference type="Gene3D" id="3.90.550.10">
    <property type="entry name" value="Spore Coat Polysaccharide Biosynthesis Protein SpsA, Chain A"/>
    <property type="match status" value="1"/>
</dbReference>
<dbReference type="Proteomes" id="UP001162834">
    <property type="component" value="Chromosome"/>
</dbReference>
<accession>A0A9E7C332</accession>
<protein>
    <recommendedName>
        <fullName evidence="4">Glycosyltransferase 2-like domain-containing protein</fullName>
    </recommendedName>
</protein>
<dbReference type="InterPro" id="IPR001173">
    <property type="entry name" value="Glyco_trans_2-like"/>
</dbReference>
<sequence>MPPPSRLTVVVASRNRRDTLLAGVARHVALPERPRVLVVDDASTDGTAAALRHAHPEVAVIELDRSRAAAARNAGLVAARTPYVALTDDDAWWEPGALAAAVELLDRHPRLAVVNAHILVGPDRRDDPLCTEMATSPLPPIDGVPGHALLSFIACAVVVRREAILGVGGFSARLVIGGEEELVGWDLAAAGWQMAYVPGVVAHHHPPSGGRPRPERRVLQTRNALWLPWLRRPARAAAARTVRELRRCPPDLVSARAVVQAIAGLPGVLRERRVSPPHVEAMRRLLEDQQLTSASRGYAG</sequence>
<dbReference type="PANTHER" id="PTHR43685:SF5">
    <property type="entry name" value="GLYCOSYLTRANSFERASE EPSE-RELATED"/>
    <property type="match status" value="1"/>
</dbReference>
<dbReference type="KEGG" id="sbae:DSM104329_04763"/>
<feature type="domain" description="Glycosyltransferase 2-like" evidence="4">
    <location>
        <begin position="8"/>
        <end position="163"/>
    </location>
</feature>
<dbReference type="InterPro" id="IPR050834">
    <property type="entry name" value="Glycosyltransf_2"/>
</dbReference>
<dbReference type="GO" id="GO:0016757">
    <property type="term" value="F:glycosyltransferase activity"/>
    <property type="evidence" value="ECO:0007669"/>
    <property type="project" value="UniProtKB-KW"/>
</dbReference>
<reference evidence="5" key="1">
    <citation type="journal article" date="2022" name="Int. J. Syst. Evol. Microbiol.">
        <title>Pseudomonas aegrilactucae sp. nov. and Pseudomonas morbosilactucae sp. nov., pathogens causing bacterial rot of lettuce in Japan.</title>
        <authorList>
            <person name="Sawada H."/>
            <person name="Fujikawa T."/>
            <person name="Satou M."/>
        </authorList>
    </citation>
    <scope>NUCLEOTIDE SEQUENCE</scope>
    <source>
        <strain evidence="5">0166_1</strain>
    </source>
</reference>
<dbReference type="PANTHER" id="PTHR43685">
    <property type="entry name" value="GLYCOSYLTRANSFERASE"/>
    <property type="match status" value="1"/>
</dbReference>
<keyword evidence="2" id="KW-0328">Glycosyltransferase</keyword>
<evidence type="ECO:0000313" key="6">
    <source>
        <dbReference type="Proteomes" id="UP001162834"/>
    </source>
</evidence>
<evidence type="ECO:0000256" key="1">
    <source>
        <dbReference type="ARBA" id="ARBA00006739"/>
    </source>
</evidence>
<dbReference type="RefSeq" id="WP_259312363.1">
    <property type="nucleotide sequence ID" value="NZ_CP087164.1"/>
</dbReference>
<keyword evidence="6" id="KW-1185">Reference proteome</keyword>
<proteinExistence type="inferred from homology"/>
<dbReference type="EMBL" id="CP087164">
    <property type="protein sequence ID" value="UGS38339.1"/>
    <property type="molecule type" value="Genomic_DNA"/>
</dbReference>
<dbReference type="Pfam" id="PF00535">
    <property type="entry name" value="Glycos_transf_2"/>
    <property type="match status" value="1"/>
</dbReference>
<dbReference type="AlphaFoldDB" id="A0A9E7C332"/>
<dbReference type="SUPFAM" id="SSF53448">
    <property type="entry name" value="Nucleotide-diphospho-sugar transferases"/>
    <property type="match status" value="1"/>
</dbReference>
<comment type="similarity">
    <text evidence="1">Belongs to the glycosyltransferase 2 family.</text>
</comment>
<name>A0A9E7C332_9ACTN</name>
<keyword evidence="3" id="KW-0808">Transferase</keyword>
<evidence type="ECO:0000256" key="3">
    <source>
        <dbReference type="ARBA" id="ARBA00022679"/>
    </source>
</evidence>
<evidence type="ECO:0000259" key="4">
    <source>
        <dbReference type="Pfam" id="PF00535"/>
    </source>
</evidence>
<dbReference type="InterPro" id="IPR029044">
    <property type="entry name" value="Nucleotide-diphossugar_trans"/>
</dbReference>